<organism evidence="1 2">
    <name type="scientific">Cardiocondyla obscurior</name>
    <dbReference type="NCBI Taxonomy" id="286306"/>
    <lineage>
        <taxon>Eukaryota</taxon>
        <taxon>Metazoa</taxon>
        <taxon>Ecdysozoa</taxon>
        <taxon>Arthropoda</taxon>
        <taxon>Hexapoda</taxon>
        <taxon>Insecta</taxon>
        <taxon>Pterygota</taxon>
        <taxon>Neoptera</taxon>
        <taxon>Endopterygota</taxon>
        <taxon>Hymenoptera</taxon>
        <taxon>Apocrita</taxon>
        <taxon>Aculeata</taxon>
        <taxon>Formicoidea</taxon>
        <taxon>Formicidae</taxon>
        <taxon>Myrmicinae</taxon>
        <taxon>Cardiocondyla</taxon>
    </lineage>
</organism>
<dbReference type="AlphaFoldDB" id="A0AAW2EQ00"/>
<evidence type="ECO:0000313" key="2">
    <source>
        <dbReference type="Proteomes" id="UP001430953"/>
    </source>
</evidence>
<sequence>MFIVRFYLKVFTSINRQMSTLNGILFRRDHELPMESGILSLRNRYPESVVCPRNWDGKPVFLYLISSSVGRNKIERSTSKSKNKHAPSCFAAERILRKNDRHRVPQCLQ</sequence>
<gene>
    <name evidence="1" type="ORF">PUN28_017204</name>
</gene>
<accession>A0AAW2EQ00</accession>
<comment type="caution">
    <text evidence="1">The sequence shown here is derived from an EMBL/GenBank/DDBJ whole genome shotgun (WGS) entry which is preliminary data.</text>
</comment>
<reference evidence="1 2" key="1">
    <citation type="submission" date="2023-03" db="EMBL/GenBank/DDBJ databases">
        <title>High recombination rates correlate with genetic variation in Cardiocondyla obscurior ants.</title>
        <authorList>
            <person name="Errbii M."/>
        </authorList>
    </citation>
    <scope>NUCLEOTIDE SEQUENCE [LARGE SCALE GENOMIC DNA]</scope>
    <source>
        <strain evidence="1">Alpha-2009</strain>
        <tissue evidence="1">Whole body</tissue>
    </source>
</reference>
<proteinExistence type="predicted"/>
<name>A0AAW2EQ00_9HYME</name>
<keyword evidence="2" id="KW-1185">Reference proteome</keyword>
<protein>
    <submittedName>
        <fullName evidence="1">Uncharacterized protein</fullName>
    </submittedName>
</protein>
<evidence type="ECO:0000313" key="1">
    <source>
        <dbReference type="EMBL" id="KAL0104311.1"/>
    </source>
</evidence>
<dbReference type="EMBL" id="JADYXP020000020">
    <property type="protein sequence ID" value="KAL0104311.1"/>
    <property type="molecule type" value="Genomic_DNA"/>
</dbReference>
<dbReference type="Proteomes" id="UP001430953">
    <property type="component" value="Unassembled WGS sequence"/>
</dbReference>